<evidence type="ECO:0000256" key="7">
    <source>
        <dbReference type="ARBA" id="ARBA00022989"/>
    </source>
</evidence>
<keyword evidence="8 10" id="KW-0472">Membrane</keyword>
<evidence type="ECO:0000313" key="11">
    <source>
        <dbReference type="EMBL" id="PLC42967.1"/>
    </source>
</evidence>
<evidence type="ECO:0000256" key="10">
    <source>
        <dbReference type="SAM" id="Phobius"/>
    </source>
</evidence>
<feature type="transmembrane region" description="Helical" evidence="10">
    <location>
        <begin position="128"/>
        <end position="147"/>
    </location>
</feature>
<keyword evidence="5" id="KW-0997">Cell inner membrane</keyword>
<dbReference type="PANTHER" id="PTHR30161:SF2">
    <property type="entry name" value="INVASION PROTEIN INVA"/>
    <property type="match status" value="1"/>
</dbReference>
<keyword evidence="3" id="KW-0813">Transport</keyword>
<evidence type="ECO:0000256" key="1">
    <source>
        <dbReference type="ARBA" id="ARBA00004429"/>
    </source>
</evidence>
<proteinExistence type="inferred from homology"/>
<dbReference type="PIRSF" id="PIRSF005419">
    <property type="entry name" value="FlhA"/>
    <property type="match status" value="1"/>
</dbReference>
<feature type="transmembrane region" description="Helical" evidence="10">
    <location>
        <begin position="32"/>
        <end position="50"/>
    </location>
</feature>
<evidence type="ECO:0000256" key="9">
    <source>
        <dbReference type="SAM" id="MobiDB-lite"/>
    </source>
</evidence>
<dbReference type="InterPro" id="IPR006302">
    <property type="entry name" value="T3SS_HrcV"/>
</dbReference>
<dbReference type="PANTHER" id="PTHR30161">
    <property type="entry name" value="FLAGELLAR EXPORT PROTEIN, MEMBRANE FLHA SUBUNIT-RELATED"/>
    <property type="match status" value="1"/>
</dbReference>
<dbReference type="RefSeq" id="WP_102065992.1">
    <property type="nucleotide sequence ID" value="NZ_PKQE01000002.1"/>
</dbReference>
<evidence type="ECO:0000256" key="4">
    <source>
        <dbReference type="ARBA" id="ARBA00022475"/>
    </source>
</evidence>
<dbReference type="InterPro" id="IPR042194">
    <property type="entry name" value="FHIPEP_1"/>
</dbReference>
<dbReference type="InterPro" id="IPR001712">
    <property type="entry name" value="T3SS_FHIPEP"/>
</dbReference>
<keyword evidence="4" id="KW-1003">Cell membrane</keyword>
<evidence type="ECO:0000256" key="8">
    <source>
        <dbReference type="ARBA" id="ARBA00023136"/>
    </source>
</evidence>
<dbReference type="Gene3D" id="1.10.8.540">
    <property type="entry name" value="FHIPEP family, domain 3"/>
    <property type="match status" value="1"/>
</dbReference>
<comment type="similarity">
    <text evidence="2">Belongs to the FHIPEP (flagella/HR/invasion proteins export pore) family.</text>
</comment>
<dbReference type="Gene3D" id="3.40.30.60">
    <property type="entry name" value="FHIPEP family, domain 1"/>
    <property type="match status" value="1"/>
</dbReference>
<evidence type="ECO:0000256" key="3">
    <source>
        <dbReference type="ARBA" id="ARBA00022448"/>
    </source>
</evidence>
<dbReference type="GO" id="GO:0005886">
    <property type="term" value="C:plasma membrane"/>
    <property type="evidence" value="ECO:0007669"/>
    <property type="project" value="UniProtKB-SubCell"/>
</dbReference>
<dbReference type="Gene3D" id="3.40.50.12790">
    <property type="entry name" value="FHIPEP family, domain 4"/>
    <property type="match status" value="1"/>
</dbReference>
<dbReference type="InterPro" id="IPR042196">
    <property type="entry name" value="FHIPEP_4"/>
</dbReference>
<keyword evidence="7 10" id="KW-1133">Transmembrane helix</keyword>
<gene>
    <name evidence="11" type="ORF">C0Q88_13715</name>
</gene>
<evidence type="ECO:0000256" key="6">
    <source>
        <dbReference type="ARBA" id="ARBA00022692"/>
    </source>
</evidence>
<dbReference type="PROSITE" id="PS00994">
    <property type="entry name" value="FHIPEP"/>
    <property type="match status" value="1"/>
</dbReference>
<reference evidence="11 12" key="1">
    <citation type="submission" date="2017-12" db="EMBL/GenBank/DDBJ databases">
        <title>Draft genome sequence of Ralstonia pickettii 52.</title>
        <authorList>
            <person name="Zheng B."/>
        </authorList>
    </citation>
    <scope>NUCLEOTIDE SEQUENCE [LARGE SCALE GENOMIC DNA]</scope>
    <source>
        <strain evidence="11 12">52</strain>
    </source>
</reference>
<organism evidence="11 12">
    <name type="scientific">Ralstonia pickettii</name>
    <name type="common">Burkholderia pickettii</name>
    <dbReference type="NCBI Taxonomy" id="329"/>
    <lineage>
        <taxon>Bacteria</taxon>
        <taxon>Pseudomonadati</taxon>
        <taxon>Pseudomonadota</taxon>
        <taxon>Betaproteobacteria</taxon>
        <taxon>Burkholderiales</taxon>
        <taxon>Burkholderiaceae</taxon>
        <taxon>Ralstonia</taxon>
    </lineage>
</organism>
<accession>A0A2N4TTD0</accession>
<dbReference type="InterPro" id="IPR042193">
    <property type="entry name" value="FHIPEP_3"/>
</dbReference>
<feature type="transmembrane region" description="Helical" evidence="10">
    <location>
        <begin position="256"/>
        <end position="276"/>
    </location>
</feature>
<comment type="subcellular location">
    <subcellularLocation>
        <location evidence="1">Cell inner membrane</location>
        <topology evidence="1">Multi-pass membrane protein</topology>
    </subcellularLocation>
</comment>
<feature type="transmembrane region" description="Helical" evidence="10">
    <location>
        <begin position="56"/>
        <end position="75"/>
    </location>
</feature>
<feature type="transmembrane region" description="Helical" evidence="10">
    <location>
        <begin position="296"/>
        <end position="314"/>
    </location>
</feature>
<dbReference type="GO" id="GO:0009306">
    <property type="term" value="P:protein secretion"/>
    <property type="evidence" value="ECO:0007669"/>
    <property type="project" value="InterPro"/>
</dbReference>
<feature type="transmembrane region" description="Helical" evidence="10">
    <location>
        <begin position="214"/>
        <end position="236"/>
    </location>
</feature>
<evidence type="ECO:0000313" key="12">
    <source>
        <dbReference type="Proteomes" id="UP000234456"/>
    </source>
</evidence>
<dbReference type="EMBL" id="PKQE01000002">
    <property type="protein sequence ID" value="PLC42967.1"/>
    <property type="molecule type" value="Genomic_DNA"/>
</dbReference>
<name>A0A2N4TTD0_RALPI</name>
<dbReference type="Pfam" id="PF00771">
    <property type="entry name" value="FHIPEP"/>
    <property type="match status" value="1"/>
</dbReference>
<sequence length="731" mass="78599">MPSIPNAQEALAKLRSDPSHAAFASGLLRYDLLIALFIGSVVALFVLPLPTVVLDGLISLNLAASVILLTISIYLPSALAFSSFPSLLLFTTLFRLSLNIASCKLILLQANAGHVIDTFGKLVVGGNVVVGGVVFTVIAIVQFVVIAKGSERVAEVGARFTLDAMPGKQMSIDADLRAGIITSDQAKHRRELLEQESQLHGAMDGAMKFVKGDAIAGILIAVINILAGIAVGALMHDMSVADALHRYAVLTVGDGMASQIPSLMVSIAAGVVTTRVSSREMNDRHLGQLIGAQIAAHPRGLLMGALVLFAFVLVPGMPKWAFLSLALLAGASAIHFLRERQAPPILNLLSVGAEGVGAQPGRPEEVSAAAGIAAPVAVRLAENLRKDIKLVPLQNALARSKAAVEDDIGLVFPRVHLTYSAQTLPNHYRIYVQDVFASEGTLQVAHRLWTEAAPPAGVDAESTAAFGPFNHAWWMTMPASQADDAAKTAWGQALEPEQVVARHVEAVIRRHAAQMVGIQEVQNMLQLVRRDRAELVGELTRLVPLQRVTDVLRRLLDEGIPIRNLNTILESLIARSPHEPDDVTMLVELVRMDLRRQITDHFCGPDRSLNVVLFEQSLQERIEDAVVRTKQGNLLGLSREVRTNIADQVQNVTEAVRHGEATAGQPRTAIMVAMTCRAYVRRLIEATLPDLPVVSLQEIEADVQLHTVGWVRNPPEDRPKADPAAAAGATA</sequence>
<dbReference type="NCBIfam" id="TIGR01399">
    <property type="entry name" value="hrcV"/>
    <property type="match status" value="1"/>
</dbReference>
<feature type="region of interest" description="Disordered" evidence="9">
    <location>
        <begin position="711"/>
        <end position="731"/>
    </location>
</feature>
<evidence type="ECO:0000256" key="2">
    <source>
        <dbReference type="ARBA" id="ARBA00008835"/>
    </source>
</evidence>
<dbReference type="PRINTS" id="PR00949">
    <property type="entry name" value="TYPE3IMAPROT"/>
</dbReference>
<evidence type="ECO:0000256" key="5">
    <source>
        <dbReference type="ARBA" id="ARBA00022519"/>
    </source>
</evidence>
<dbReference type="InterPro" id="IPR025505">
    <property type="entry name" value="FHIPEP_CS"/>
</dbReference>
<dbReference type="OrthoDB" id="9759185at2"/>
<feature type="compositionally biased region" description="Low complexity" evidence="9">
    <location>
        <begin position="722"/>
        <end position="731"/>
    </location>
</feature>
<protein>
    <submittedName>
        <fullName evidence="11">EscV/YscV/HrcV family type III secretion system export apparatus protein</fullName>
    </submittedName>
</protein>
<comment type="caution">
    <text evidence="11">The sequence shown here is derived from an EMBL/GenBank/DDBJ whole genome shotgun (WGS) entry which is preliminary data.</text>
</comment>
<dbReference type="AlphaFoldDB" id="A0A2N4TTD0"/>
<keyword evidence="6 10" id="KW-0812">Transmembrane</keyword>
<dbReference type="Proteomes" id="UP000234456">
    <property type="component" value="Unassembled WGS sequence"/>
</dbReference>